<feature type="region of interest" description="Disordered" evidence="1">
    <location>
        <begin position="81"/>
        <end position="102"/>
    </location>
</feature>
<dbReference type="OrthoDB" id="2357318at2759"/>
<dbReference type="EMBL" id="JAACJK010000003">
    <property type="protein sequence ID" value="KAF5340573.1"/>
    <property type="molecule type" value="Genomic_DNA"/>
</dbReference>
<comment type="caution">
    <text evidence="2">The sequence shown here is derived from an EMBL/GenBank/DDBJ whole genome shotgun (WGS) entry which is preliminary data.</text>
</comment>
<accession>A0A8H5FLB9</accession>
<sequence length="237" mass="26491">MASGHHSSSNATGCQDISVPASTDRYSYRSATSTGLSSFGLSTSILLRANKGNSARIVINPSHKSFYLSLTMLDEERLEVPDSSTLDSANDEVAPSTEEPQKSPLVLTEAMLEAYWEERKKKGRELRAQVLIRDSPNPNNKEFWARHDRERAQLKNDKLEHHGGQGAGGHPFTSTSDAEPAQGNEVPKEKPSQLESLKYNLWRASVLRGWEAMQREPAAADRMRRAWMHLSMRETTI</sequence>
<organism evidence="2 3">
    <name type="scientific">Ephemerocybe angulata</name>
    <dbReference type="NCBI Taxonomy" id="980116"/>
    <lineage>
        <taxon>Eukaryota</taxon>
        <taxon>Fungi</taxon>
        <taxon>Dikarya</taxon>
        <taxon>Basidiomycota</taxon>
        <taxon>Agaricomycotina</taxon>
        <taxon>Agaricomycetes</taxon>
        <taxon>Agaricomycetidae</taxon>
        <taxon>Agaricales</taxon>
        <taxon>Agaricineae</taxon>
        <taxon>Psathyrellaceae</taxon>
        <taxon>Ephemerocybe</taxon>
    </lineage>
</organism>
<proteinExistence type="predicted"/>
<evidence type="ECO:0000313" key="3">
    <source>
        <dbReference type="Proteomes" id="UP000541558"/>
    </source>
</evidence>
<evidence type="ECO:0000313" key="2">
    <source>
        <dbReference type="EMBL" id="KAF5340573.1"/>
    </source>
</evidence>
<dbReference type="AlphaFoldDB" id="A0A8H5FLB9"/>
<evidence type="ECO:0000256" key="1">
    <source>
        <dbReference type="SAM" id="MobiDB-lite"/>
    </source>
</evidence>
<keyword evidence="3" id="KW-1185">Reference proteome</keyword>
<feature type="region of interest" description="Disordered" evidence="1">
    <location>
        <begin position="159"/>
        <end position="192"/>
    </location>
</feature>
<dbReference type="Proteomes" id="UP000541558">
    <property type="component" value="Unassembled WGS sequence"/>
</dbReference>
<name>A0A8H5FLB9_9AGAR</name>
<protein>
    <submittedName>
        <fullName evidence="2">Uncharacterized protein</fullName>
    </submittedName>
</protein>
<reference evidence="2 3" key="1">
    <citation type="journal article" date="2020" name="ISME J.">
        <title>Uncovering the hidden diversity of litter-decomposition mechanisms in mushroom-forming fungi.</title>
        <authorList>
            <person name="Floudas D."/>
            <person name="Bentzer J."/>
            <person name="Ahren D."/>
            <person name="Johansson T."/>
            <person name="Persson P."/>
            <person name="Tunlid A."/>
        </authorList>
    </citation>
    <scope>NUCLEOTIDE SEQUENCE [LARGE SCALE GENOMIC DNA]</scope>
    <source>
        <strain evidence="2 3">CBS 175.51</strain>
    </source>
</reference>
<gene>
    <name evidence="2" type="ORF">D9611_007463</name>
</gene>